<name>A0AAD5V3S9_9APHY</name>
<accession>A0AAD5V3S9</accession>
<dbReference type="PANTHER" id="PTHR31013:SF2">
    <property type="entry name" value="THAUMATIN-LIKE PROTEIN"/>
    <property type="match status" value="1"/>
</dbReference>
<keyword evidence="3" id="KW-1185">Reference proteome</keyword>
<evidence type="ECO:0000313" key="3">
    <source>
        <dbReference type="Proteomes" id="UP001212997"/>
    </source>
</evidence>
<organism evidence="2 3">
    <name type="scientific">Meripilus lineatus</name>
    <dbReference type="NCBI Taxonomy" id="2056292"/>
    <lineage>
        <taxon>Eukaryota</taxon>
        <taxon>Fungi</taxon>
        <taxon>Dikarya</taxon>
        <taxon>Basidiomycota</taxon>
        <taxon>Agaricomycotina</taxon>
        <taxon>Agaricomycetes</taxon>
        <taxon>Polyporales</taxon>
        <taxon>Meripilaceae</taxon>
        <taxon>Meripilus</taxon>
    </lineage>
</organism>
<sequence length="237" mass="25015">MKLLILIPIAIAGQPIYTDPYSPGSPDQVPGWEAAKYTSHSFTVPDNWQSGKNLGYGTNNPPASFAEFTLSGEENRDQYAVSNSFGYNLPIGISNNKGCPIAGCFTDLGPSCPPALKGPFSPSGFPLGCNSACSSLPDQDRGESLETLLIAALGNTIAQTNARRLEFTTSITSLGADGKCPKAKAYKFDKQAEFACDANKKADYTITFCAPPPGLTDMSQVDSNAQSQFVIGGCASF</sequence>
<dbReference type="Pfam" id="PF00314">
    <property type="entry name" value="Thaumatin"/>
    <property type="match status" value="1"/>
</dbReference>
<keyword evidence="1" id="KW-0732">Signal</keyword>
<dbReference type="PANTHER" id="PTHR31013">
    <property type="entry name" value="THAUMATIN FAMILY PROTEIN-RELATED"/>
    <property type="match status" value="1"/>
</dbReference>
<dbReference type="InterPro" id="IPR037176">
    <property type="entry name" value="Osmotin/thaumatin-like_sf"/>
</dbReference>
<dbReference type="EMBL" id="JANAWD010000328">
    <property type="protein sequence ID" value="KAJ3481318.1"/>
    <property type="molecule type" value="Genomic_DNA"/>
</dbReference>
<dbReference type="Gene3D" id="2.60.110.10">
    <property type="entry name" value="Thaumatin"/>
    <property type="match status" value="1"/>
</dbReference>
<gene>
    <name evidence="2" type="ORF">NLI96_g7749</name>
</gene>
<comment type="caution">
    <text evidence="2">The sequence shown here is derived from an EMBL/GenBank/DDBJ whole genome shotgun (WGS) entry which is preliminary data.</text>
</comment>
<dbReference type="PROSITE" id="PS51367">
    <property type="entry name" value="THAUMATIN_2"/>
    <property type="match status" value="1"/>
</dbReference>
<dbReference type="AlphaFoldDB" id="A0AAD5V3S9"/>
<feature type="chain" id="PRO_5041913287" evidence="1">
    <location>
        <begin position="19"/>
        <end position="237"/>
    </location>
</feature>
<proteinExistence type="predicted"/>
<dbReference type="SUPFAM" id="SSF49870">
    <property type="entry name" value="Osmotin, thaumatin-like protein"/>
    <property type="match status" value="1"/>
</dbReference>
<reference evidence="2" key="1">
    <citation type="submission" date="2022-07" db="EMBL/GenBank/DDBJ databases">
        <title>Genome Sequence of Physisporinus lineatus.</title>
        <authorList>
            <person name="Buettner E."/>
        </authorList>
    </citation>
    <scope>NUCLEOTIDE SEQUENCE</scope>
    <source>
        <strain evidence="2">VT162</strain>
    </source>
</reference>
<dbReference type="Proteomes" id="UP001212997">
    <property type="component" value="Unassembled WGS sequence"/>
</dbReference>
<evidence type="ECO:0000256" key="1">
    <source>
        <dbReference type="SAM" id="SignalP"/>
    </source>
</evidence>
<dbReference type="SMART" id="SM00205">
    <property type="entry name" value="THN"/>
    <property type="match status" value="1"/>
</dbReference>
<feature type="signal peptide" evidence="1">
    <location>
        <begin position="1"/>
        <end position="18"/>
    </location>
</feature>
<dbReference type="InterPro" id="IPR001938">
    <property type="entry name" value="Thaumatin"/>
</dbReference>
<protein>
    <submittedName>
        <fullName evidence="2">Uncharacterized protein</fullName>
    </submittedName>
</protein>
<evidence type="ECO:0000313" key="2">
    <source>
        <dbReference type="EMBL" id="KAJ3481318.1"/>
    </source>
</evidence>